<reference evidence="1 2" key="1">
    <citation type="submission" date="2019-11" db="EMBL/GenBank/DDBJ databases">
        <title>Whole genome sequence of Oryza granulata.</title>
        <authorList>
            <person name="Li W."/>
        </authorList>
    </citation>
    <scope>NUCLEOTIDE SEQUENCE [LARGE SCALE GENOMIC DNA]</scope>
    <source>
        <strain evidence="2">cv. Menghai</strain>
        <tissue evidence="1">Leaf</tissue>
    </source>
</reference>
<dbReference type="Gene3D" id="3.30.559.10">
    <property type="entry name" value="Chloramphenicol acetyltransferase-like domain"/>
    <property type="match status" value="1"/>
</dbReference>
<dbReference type="OrthoDB" id="781390at2759"/>
<organism evidence="1 2">
    <name type="scientific">Oryza meyeriana var. granulata</name>
    <dbReference type="NCBI Taxonomy" id="110450"/>
    <lineage>
        <taxon>Eukaryota</taxon>
        <taxon>Viridiplantae</taxon>
        <taxon>Streptophyta</taxon>
        <taxon>Embryophyta</taxon>
        <taxon>Tracheophyta</taxon>
        <taxon>Spermatophyta</taxon>
        <taxon>Magnoliopsida</taxon>
        <taxon>Liliopsida</taxon>
        <taxon>Poales</taxon>
        <taxon>Poaceae</taxon>
        <taxon>BOP clade</taxon>
        <taxon>Oryzoideae</taxon>
        <taxon>Oryzeae</taxon>
        <taxon>Oryzinae</taxon>
        <taxon>Oryza</taxon>
        <taxon>Oryza meyeriana</taxon>
    </lineage>
</organism>
<accession>A0A6G1BYV6</accession>
<protein>
    <submittedName>
        <fullName evidence="1">Uncharacterized protein</fullName>
    </submittedName>
</protein>
<dbReference type="InterPro" id="IPR023213">
    <property type="entry name" value="CAT-like_dom_sf"/>
</dbReference>
<gene>
    <name evidence="1" type="ORF">E2562_018627</name>
</gene>
<dbReference type="EMBL" id="SPHZ02000011">
    <property type="protein sequence ID" value="KAF0892834.1"/>
    <property type="molecule type" value="Genomic_DNA"/>
</dbReference>
<dbReference type="Pfam" id="PF02458">
    <property type="entry name" value="Transferase"/>
    <property type="match status" value="1"/>
</dbReference>
<proteinExistence type="predicted"/>
<dbReference type="Proteomes" id="UP000479710">
    <property type="component" value="Unassembled WGS sequence"/>
</dbReference>
<evidence type="ECO:0000313" key="1">
    <source>
        <dbReference type="EMBL" id="KAF0892834.1"/>
    </source>
</evidence>
<name>A0A6G1BYV6_9ORYZ</name>
<dbReference type="GO" id="GO:0050734">
    <property type="term" value="F:hydroxycinnamoyltransferase activity"/>
    <property type="evidence" value="ECO:0007669"/>
    <property type="project" value="UniProtKB-ARBA"/>
</dbReference>
<keyword evidence="2" id="KW-1185">Reference proteome</keyword>
<sequence length="120" mass="13043">MDQETDEVGVVRVLLCSTKRGDAGARSVALSPRHGPGQHRPYPDRALVAFYPLAGRLCLGSDGSPRIDCNAEAALFVVAWSELIIDALRDLKPSPALRRLFVPHIEPVIHHARHTEGGCT</sequence>
<dbReference type="AlphaFoldDB" id="A0A6G1BYV6"/>
<evidence type="ECO:0000313" key="2">
    <source>
        <dbReference type="Proteomes" id="UP000479710"/>
    </source>
</evidence>
<comment type="caution">
    <text evidence="1">The sequence shown here is derived from an EMBL/GenBank/DDBJ whole genome shotgun (WGS) entry which is preliminary data.</text>
</comment>